<accession>A0A518FGZ8</accession>
<gene>
    <name evidence="1" type="ORF">Pan153_02320</name>
</gene>
<protein>
    <submittedName>
        <fullName evidence="1">Uncharacterized protein</fullName>
    </submittedName>
</protein>
<dbReference type="Proteomes" id="UP000320839">
    <property type="component" value="Chromosome"/>
</dbReference>
<proteinExistence type="predicted"/>
<dbReference type="EMBL" id="CP036317">
    <property type="protein sequence ID" value="QDV15616.1"/>
    <property type="molecule type" value="Genomic_DNA"/>
</dbReference>
<evidence type="ECO:0000313" key="2">
    <source>
        <dbReference type="Proteomes" id="UP000320839"/>
    </source>
</evidence>
<dbReference type="OrthoDB" id="72263at2"/>
<dbReference type="AlphaFoldDB" id="A0A518FGZ8"/>
<name>A0A518FGZ8_9PLAN</name>
<sequence length="119" mass="13713">MGSRSTVYGFIELDPRLSQFNKTVFEEFQYDETYPFPDIFGPERTGFESSVVSFAGSLKSLIEDWDEWESQFDRLLSLLSARSAIVRLDDDIEGEFIVIHYVCNDGWDTGIQPPQTKLE</sequence>
<dbReference type="RefSeq" id="WP_145453701.1">
    <property type="nucleotide sequence ID" value="NZ_CP036317.1"/>
</dbReference>
<reference evidence="1 2" key="1">
    <citation type="submission" date="2019-02" db="EMBL/GenBank/DDBJ databases">
        <title>Deep-cultivation of Planctomycetes and their phenomic and genomic characterization uncovers novel biology.</title>
        <authorList>
            <person name="Wiegand S."/>
            <person name="Jogler M."/>
            <person name="Boedeker C."/>
            <person name="Pinto D."/>
            <person name="Vollmers J."/>
            <person name="Rivas-Marin E."/>
            <person name="Kohn T."/>
            <person name="Peeters S.H."/>
            <person name="Heuer A."/>
            <person name="Rast P."/>
            <person name="Oberbeckmann S."/>
            <person name="Bunk B."/>
            <person name="Jeske O."/>
            <person name="Meyerdierks A."/>
            <person name="Storesund J.E."/>
            <person name="Kallscheuer N."/>
            <person name="Luecker S."/>
            <person name="Lage O.M."/>
            <person name="Pohl T."/>
            <person name="Merkel B.J."/>
            <person name="Hornburger P."/>
            <person name="Mueller R.-W."/>
            <person name="Bruemmer F."/>
            <person name="Labrenz M."/>
            <person name="Spormann A.M."/>
            <person name="Op den Camp H."/>
            <person name="Overmann J."/>
            <person name="Amann R."/>
            <person name="Jetten M.S.M."/>
            <person name="Mascher T."/>
            <person name="Medema M.H."/>
            <person name="Devos D.P."/>
            <person name="Kaster A.-K."/>
            <person name="Ovreas L."/>
            <person name="Rohde M."/>
            <person name="Galperin M.Y."/>
            <person name="Jogler C."/>
        </authorList>
    </citation>
    <scope>NUCLEOTIDE SEQUENCE [LARGE SCALE GENOMIC DNA]</scope>
    <source>
        <strain evidence="1 2">Pan153</strain>
    </source>
</reference>
<evidence type="ECO:0000313" key="1">
    <source>
        <dbReference type="EMBL" id="QDV15616.1"/>
    </source>
</evidence>
<organism evidence="1 2">
    <name type="scientific">Gimesia panareensis</name>
    <dbReference type="NCBI Taxonomy" id="2527978"/>
    <lineage>
        <taxon>Bacteria</taxon>
        <taxon>Pseudomonadati</taxon>
        <taxon>Planctomycetota</taxon>
        <taxon>Planctomycetia</taxon>
        <taxon>Planctomycetales</taxon>
        <taxon>Planctomycetaceae</taxon>
        <taxon>Gimesia</taxon>
    </lineage>
</organism>